<evidence type="ECO:0000256" key="7">
    <source>
        <dbReference type="ARBA" id="ARBA00019179"/>
    </source>
</evidence>
<sequence length="227" mass="24296">MQAKQLKLLEAPDFLYTQELIAGVDEVGRGALFGPVVAAAVILPPNKLSSLVQVGVADSKQLSSGQRQQLAGHIRTVAIACQIGLASVAEIDRLNILQASLLAMHRAISKLQVQPSLCLIDGNQKIPRLAIAQQTLVKGDQNSVAIAAASIVAKVSRDQFIARLAAHYPAYDLLANKGYGTTRHRQALQRLGPSPLHRRSFAPCRVRESSTASVLEAIAPTCTQLEL</sequence>
<evidence type="ECO:0000256" key="16">
    <source>
        <dbReference type="RuleBase" id="RU003515"/>
    </source>
</evidence>
<evidence type="ECO:0000256" key="5">
    <source>
        <dbReference type="ARBA" id="ARBA00007383"/>
    </source>
</evidence>
<dbReference type="InterPro" id="IPR022898">
    <property type="entry name" value="RNase_HII"/>
</dbReference>
<evidence type="ECO:0000256" key="4">
    <source>
        <dbReference type="ARBA" id="ARBA00004496"/>
    </source>
</evidence>
<evidence type="ECO:0000313" key="18">
    <source>
        <dbReference type="EMBL" id="MEP0819670.1"/>
    </source>
</evidence>
<name>A0ABV0JD07_9CYAN</name>
<dbReference type="Proteomes" id="UP001464891">
    <property type="component" value="Unassembled WGS sequence"/>
</dbReference>
<dbReference type="PROSITE" id="PS51975">
    <property type="entry name" value="RNASE_H_2"/>
    <property type="match status" value="1"/>
</dbReference>
<evidence type="ECO:0000256" key="1">
    <source>
        <dbReference type="ARBA" id="ARBA00000077"/>
    </source>
</evidence>
<comment type="cofactor">
    <cofactor evidence="2">
        <name>Mg(2+)</name>
        <dbReference type="ChEBI" id="CHEBI:18420"/>
    </cofactor>
</comment>
<evidence type="ECO:0000256" key="15">
    <source>
        <dbReference type="PROSITE-ProRule" id="PRU01319"/>
    </source>
</evidence>
<evidence type="ECO:0000256" key="3">
    <source>
        <dbReference type="ARBA" id="ARBA00004065"/>
    </source>
</evidence>
<feature type="binding site" evidence="14 15">
    <location>
        <position position="26"/>
    </location>
    <ligand>
        <name>a divalent metal cation</name>
        <dbReference type="ChEBI" id="CHEBI:60240"/>
    </ligand>
</feature>
<dbReference type="EC" id="3.1.26.4" evidence="6 14"/>
<dbReference type="PANTHER" id="PTHR10954:SF18">
    <property type="entry name" value="RIBONUCLEASE HII"/>
    <property type="match status" value="1"/>
</dbReference>
<feature type="binding site" evidence="14 15">
    <location>
        <position position="121"/>
    </location>
    <ligand>
        <name>a divalent metal cation</name>
        <dbReference type="ChEBI" id="CHEBI:60240"/>
    </ligand>
</feature>
<comment type="function">
    <text evidence="3 14 16">Endonuclease that specifically degrades the RNA of RNA-DNA hybrids.</text>
</comment>
<dbReference type="PANTHER" id="PTHR10954">
    <property type="entry name" value="RIBONUCLEASE H2 SUBUNIT A"/>
    <property type="match status" value="1"/>
</dbReference>
<evidence type="ECO:0000256" key="12">
    <source>
        <dbReference type="ARBA" id="ARBA00022801"/>
    </source>
</evidence>
<evidence type="ECO:0000256" key="10">
    <source>
        <dbReference type="ARBA" id="ARBA00022723"/>
    </source>
</evidence>
<evidence type="ECO:0000256" key="14">
    <source>
        <dbReference type="HAMAP-Rule" id="MF_00052"/>
    </source>
</evidence>
<dbReference type="InterPro" id="IPR012337">
    <property type="entry name" value="RNaseH-like_sf"/>
</dbReference>
<dbReference type="InterPro" id="IPR001352">
    <property type="entry name" value="RNase_HII/HIII"/>
</dbReference>
<comment type="catalytic activity">
    <reaction evidence="1 14 15 16">
        <text>Endonucleolytic cleavage to 5'-phosphomonoester.</text>
        <dbReference type="EC" id="3.1.26.4"/>
    </reaction>
</comment>
<dbReference type="Gene3D" id="3.30.420.10">
    <property type="entry name" value="Ribonuclease H-like superfamily/Ribonuclease H"/>
    <property type="match status" value="1"/>
</dbReference>
<comment type="similarity">
    <text evidence="5 14 16">Belongs to the RNase HII family.</text>
</comment>
<dbReference type="GO" id="GO:0004523">
    <property type="term" value="F:RNA-DNA hybrid ribonuclease activity"/>
    <property type="evidence" value="ECO:0007669"/>
    <property type="project" value="UniProtKB-EC"/>
</dbReference>
<dbReference type="InterPro" id="IPR036397">
    <property type="entry name" value="RNaseH_sf"/>
</dbReference>
<dbReference type="Pfam" id="PF01351">
    <property type="entry name" value="RNase_HII"/>
    <property type="match status" value="1"/>
</dbReference>
<keyword evidence="9 14" id="KW-0540">Nuclease</keyword>
<keyword evidence="19" id="KW-1185">Reference proteome</keyword>
<dbReference type="HAMAP" id="MF_00052_B">
    <property type="entry name" value="RNase_HII_B"/>
    <property type="match status" value="1"/>
</dbReference>
<evidence type="ECO:0000256" key="9">
    <source>
        <dbReference type="ARBA" id="ARBA00022722"/>
    </source>
</evidence>
<keyword evidence="8 14" id="KW-0963">Cytoplasm</keyword>
<evidence type="ECO:0000256" key="11">
    <source>
        <dbReference type="ARBA" id="ARBA00022759"/>
    </source>
</evidence>
<keyword evidence="13 14" id="KW-0464">Manganese</keyword>
<comment type="cofactor">
    <cofactor evidence="14 15">
        <name>Mn(2+)</name>
        <dbReference type="ChEBI" id="CHEBI:29035"/>
    </cofactor>
    <cofactor evidence="14 15">
        <name>Mg(2+)</name>
        <dbReference type="ChEBI" id="CHEBI:18420"/>
    </cofactor>
    <text evidence="14 15">Manganese or magnesium. Binds 1 divalent metal ion per monomer in the absence of substrate. May bind a second metal ion after substrate binding.</text>
</comment>
<organism evidence="18 19">
    <name type="scientific">Trichocoleus desertorum GB2-A4</name>
    <dbReference type="NCBI Taxonomy" id="2933944"/>
    <lineage>
        <taxon>Bacteria</taxon>
        <taxon>Bacillati</taxon>
        <taxon>Cyanobacteriota</taxon>
        <taxon>Cyanophyceae</taxon>
        <taxon>Leptolyngbyales</taxon>
        <taxon>Trichocoleusaceae</taxon>
        <taxon>Trichocoleus</taxon>
    </lineage>
</organism>
<comment type="subcellular location">
    <subcellularLocation>
        <location evidence="4 14">Cytoplasm</location>
    </subcellularLocation>
</comment>
<dbReference type="SUPFAM" id="SSF53098">
    <property type="entry name" value="Ribonuclease H-like"/>
    <property type="match status" value="1"/>
</dbReference>
<keyword evidence="10 14" id="KW-0479">Metal-binding</keyword>
<feature type="binding site" evidence="14 15">
    <location>
        <position position="25"/>
    </location>
    <ligand>
        <name>a divalent metal cation</name>
        <dbReference type="ChEBI" id="CHEBI:60240"/>
    </ligand>
</feature>
<evidence type="ECO:0000313" key="19">
    <source>
        <dbReference type="Proteomes" id="UP001464891"/>
    </source>
</evidence>
<dbReference type="EMBL" id="JAMPKM010000016">
    <property type="protein sequence ID" value="MEP0819670.1"/>
    <property type="molecule type" value="Genomic_DNA"/>
</dbReference>
<reference evidence="18 19" key="1">
    <citation type="submission" date="2022-04" db="EMBL/GenBank/DDBJ databases">
        <title>Positive selection, recombination, and allopatry shape intraspecific diversity of widespread and dominant cyanobacteria.</title>
        <authorList>
            <person name="Wei J."/>
            <person name="Shu W."/>
            <person name="Hu C."/>
        </authorList>
    </citation>
    <scope>NUCLEOTIDE SEQUENCE [LARGE SCALE GENOMIC DNA]</scope>
    <source>
        <strain evidence="18 19">GB2-A4</strain>
    </source>
</reference>
<dbReference type="NCBIfam" id="NF000595">
    <property type="entry name" value="PRK00015.1-3"/>
    <property type="match status" value="1"/>
</dbReference>
<evidence type="ECO:0000259" key="17">
    <source>
        <dbReference type="PROSITE" id="PS51975"/>
    </source>
</evidence>
<evidence type="ECO:0000256" key="13">
    <source>
        <dbReference type="ARBA" id="ARBA00023211"/>
    </source>
</evidence>
<accession>A0ABV0JD07</accession>
<protein>
    <recommendedName>
        <fullName evidence="7 14">Ribonuclease HII</fullName>
        <shortName evidence="14">RNase HII</shortName>
        <ecNumber evidence="6 14">3.1.26.4</ecNumber>
    </recommendedName>
</protein>
<keyword evidence="11 14" id="KW-0255">Endonuclease</keyword>
<dbReference type="RefSeq" id="WP_190440837.1">
    <property type="nucleotide sequence ID" value="NZ_JAMPKM010000016.1"/>
</dbReference>
<evidence type="ECO:0000256" key="8">
    <source>
        <dbReference type="ARBA" id="ARBA00022490"/>
    </source>
</evidence>
<dbReference type="NCBIfam" id="NF010537">
    <property type="entry name" value="PRK13925.1"/>
    <property type="match status" value="1"/>
</dbReference>
<evidence type="ECO:0000256" key="2">
    <source>
        <dbReference type="ARBA" id="ARBA00001946"/>
    </source>
</evidence>
<dbReference type="CDD" id="cd07182">
    <property type="entry name" value="RNase_HII_bacteria_HII_like"/>
    <property type="match status" value="1"/>
</dbReference>
<evidence type="ECO:0000256" key="6">
    <source>
        <dbReference type="ARBA" id="ARBA00012180"/>
    </source>
</evidence>
<comment type="caution">
    <text evidence="18">The sequence shown here is derived from an EMBL/GenBank/DDBJ whole genome shotgun (WGS) entry which is preliminary data.</text>
</comment>
<dbReference type="InterPro" id="IPR024567">
    <property type="entry name" value="RNase_HII/HIII_dom"/>
</dbReference>
<feature type="domain" description="RNase H type-2" evidence="17">
    <location>
        <begin position="19"/>
        <end position="213"/>
    </location>
</feature>
<keyword evidence="12 14" id="KW-0378">Hydrolase</keyword>
<gene>
    <name evidence="14" type="primary">rnhB</name>
    <name evidence="18" type="ORF">NC998_21455</name>
</gene>
<proteinExistence type="inferred from homology"/>